<dbReference type="PROSITE" id="PS51257">
    <property type="entry name" value="PROKAR_LIPOPROTEIN"/>
    <property type="match status" value="1"/>
</dbReference>
<sequence length="162" mass="17521">MKKLFLYMLMLLIGVTTSACSSGSDTVPEPPVEEEEGGSTGTVGSFKVNIIVGNSTITATMEDNGAARDFMSRLPLEVTLEDYNNGTEKIFYPEPALSLDDTPRGCAPVPGDITIYEPWGNVAIFCREWSESGSLIKIGHIDGDGINALIGTDDVRVRFERP</sequence>
<accession>A0A939B7S1</accession>
<keyword evidence="5" id="KW-1185">Reference proteome</keyword>
<evidence type="ECO:0000256" key="2">
    <source>
        <dbReference type="SAM" id="SignalP"/>
    </source>
</evidence>
<feature type="domain" description="Cyclophilin-like" evidence="3">
    <location>
        <begin position="50"/>
        <end position="160"/>
    </location>
</feature>
<dbReference type="EMBL" id="JACJJG010000052">
    <property type="protein sequence ID" value="MBM6674081.1"/>
    <property type="molecule type" value="Genomic_DNA"/>
</dbReference>
<dbReference type="RefSeq" id="WP_205105131.1">
    <property type="nucleotide sequence ID" value="NZ_JACJJG010000052.1"/>
</dbReference>
<proteinExistence type="predicted"/>
<dbReference type="Pfam" id="PF18050">
    <property type="entry name" value="Cyclophil_like2"/>
    <property type="match status" value="1"/>
</dbReference>
<feature type="signal peptide" evidence="2">
    <location>
        <begin position="1"/>
        <end position="21"/>
    </location>
</feature>
<dbReference type="Proteomes" id="UP000706891">
    <property type="component" value="Unassembled WGS sequence"/>
</dbReference>
<organism evidence="4 5">
    <name type="scientific">Marseilla massiliensis</name>
    <dbReference type="NCBI Taxonomy" id="1841864"/>
    <lineage>
        <taxon>Bacteria</taxon>
        <taxon>Pseudomonadati</taxon>
        <taxon>Bacteroidota</taxon>
        <taxon>Bacteroidia</taxon>
        <taxon>Bacteroidales</taxon>
        <taxon>Prevotellaceae</taxon>
        <taxon>Marseilla</taxon>
    </lineage>
</organism>
<name>A0A939B7S1_9BACT</name>
<gene>
    <name evidence="4" type="ORF">H6A34_09355</name>
</gene>
<keyword evidence="2" id="KW-0732">Signal</keyword>
<dbReference type="AlphaFoldDB" id="A0A939B7S1"/>
<protein>
    <submittedName>
        <fullName evidence="4">Flavodoxin</fullName>
    </submittedName>
</protein>
<evidence type="ECO:0000256" key="1">
    <source>
        <dbReference type="SAM" id="MobiDB-lite"/>
    </source>
</evidence>
<feature type="chain" id="PRO_5036806620" evidence="2">
    <location>
        <begin position="22"/>
        <end position="162"/>
    </location>
</feature>
<dbReference type="SUPFAM" id="SSF50891">
    <property type="entry name" value="Cyclophilin-like"/>
    <property type="match status" value="1"/>
</dbReference>
<evidence type="ECO:0000259" key="3">
    <source>
        <dbReference type="Pfam" id="PF18050"/>
    </source>
</evidence>
<feature type="region of interest" description="Disordered" evidence="1">
    <location>
        <begin position="19"/>
        <end position="40"/>
    </location>
</feature>
<evidence type="ECO:0000313" key="5">
    <source>
        <dbReference type="Proteomes" id="UP000706891"/>
    </source>
</evidence>
<dbReference type="InterPro" id="IPR029000">
    <property type="entry name" value="Cyclophilin-like_dom_sf"/>
</dbReference>
<reference evidence="4" key="1">
    <citation type="submission" date="2020-08" db="EMBL/GenBank/DDBJ databases">
        <authorList>
            <person name="Cejkova D."/>
            <person name="Kubasova T."/>
            <person name="Jahodarova E."/>
            <person name="Rychlik I."/>
        </authorList>
    </citation>
    <scope>NUCLEOTIDE SEQUENCE</scope>
    <source>
        <strain evidence="4">An824</strain>
    </source>
</reference>
<dbReference type="InterPro" id="IPR041183">
    <property type="entry name" value="Cyclophilin-like"/>
</dbReference>
<reference evidence="4" key="2">
    <citation type="journal article" date="2021" name="Sci. Rep.">
        <title>The distribution of antibiotic resistance genes in chicken gut microbiota commensals.</title>
        <authorList>
            <person name="Juricova H."/>
            <person name="Matiasovicova J."/>
            <person name="Kubasova T."/>
            <person name="Cejkova D."/>
            <person name="Rychlik I."/>
        </authorList>
    </citation>
    <scope>NUCLEOTIDE SEQUENCE</scope>
    <source>
        <strain evidence="4">An824</strain>
    </source>
</reference>
<evidence type="ECO:0000313" key="4">
    <source>
        <dbReference type="EMBL" id="MBM6674081.1"/>
    </source>
</evidence>
<dbReference type="Gene3D" id="2.40.100.20">
    <property type="match status" value="1"/>
</dbReference>
<comment type="caution">
    <text evidence="4">The sequence shown here is derived from an EMBL/GenBank/DDBJ whole genome shotgun (WGS) entry which is preliminary data.</text>
</comment>